<gene>
    <name evidence="1" type="ORF">FP026_16660</name>
</gene>
<dbReference type="EMBL" id="VNIP01000008">
    <property type="protein sequence ID" value="KAA1180459.1"/>
    <property type="molecule type" value="Genomic_DNA"/>
</dbReference>
<evidence type="ECO:0000313" key="1">
    <source>
        <dbReference type="EMBL" id="KAA1180459.1"/>
    </source>
</evidence>
<organism evidence="1 2">
    <name type="scientific">Rhizobium tropici</name>
    <dbReference type="NCBI Taxonomy" id="398"/>
    <lineage>
        <taxon>Bacteria</taxon>
        <taxon>Pseudomonadati</taxon>
        <taxon>Pseudomonadota</taxon>
        <taxon>Alphaproteobacteria</taxon>
        <taxon>Hyphomicrobiales</taxon>
        <taxon>Rhizobiaceae</taxon>
        <taxon>Rhizobium/Agrobacterium group</taxon>
        <taxon>Rhizobium</taxon>
    </lineage>
</organism>
<name>A0A5B0W3G8_RHITR</name>
<dbReference type="Proteomes" id="UP000323608">
    <property type="component" value="Unassembled WGS sequence"/>
</dbReference>
<dbReference type="RefSeq" id="WP_149635712.1">
    <property type="nucleotide sequence ID" value="NZ_VNIP01000008.1"/>
</dbReference>
<evidence type="ECO:0000313" key="2">
    <source>
        <dbReference type="Proteomes" id="UP000323608"/>
    </source>
</evidence>
<accession>A0A5B0W3G8</accession>
<reference evidence="1 2" key="1">
    <citation type="submission" date="2019-07" db="EMBL/GenBank/DDBJ databases">
        <title>The Draft Genome Sequence of Rhizobium tropici SARCC-755 Associated with Superior Nodulation on Pigeonpea (Cajanus cajan (L.) Millsp.).</title>
        <authorList>
            <person name="Bopape F.L."/>
            <person name="Hassen A.I."/>
            <person name="Swanevelder Z.H."/>
            <person name="Gwata E.T."/>
        </authorList>
    </citation>
    <scope>NUCLEOTIDE SEQUENCE [LARGE SCALE GENOMIC DNA]</scope>
    <source>
        <strain evidence="1 2">SARCC-755</strain>
    </source>
</reference>
<comment type="caution">
    <text evidence="1">The sequence shown here is derived from an EMBL/GenBank/DDBJ whole genome shotgun (WGS) entry which is preliminary data.</text>
</comment>
<proteinExistence type="predicted"/>
<dbReference type="AlphaFoldDB" id="A0A5B0W3G8"/>
<protein>
    <submittedName>
        <fullName evidence="1">Uncharacterized protein</fullName>
    </submittedName>
</protein>
<sequence>MNGSLDWNILAILTFNLRLIGELDVSIQIALETALVTAGKTIDIDFDLRPASGIHREPE</sequence>